<dbReference type="Proteomes" id="UP000436088">
    <property type="component" value="Unassembled WGS sequence"/>
</dbReference>
<keyword evidence="7 8" id="KW-0472">Membrane</keyword>
<evidence type="ECO:0000313" key="10">
    <source>
        <dbReference type="Proteomes" id="UP000436088"/>
    </source>
</evidence>
<evidence type="ECO:0000256" key="8">
    <source>
        <dbReference type="SAM" id="Phobius"/>
    </source>
</evidence>
<evidence type="ECO:0000256" key="7">
    <source>
        <dbReference type="ARBA" id="ARBA00023136"/>
    </source>
</evidence>
<dbReference type="AlphaFoldDB" id="A0A6A2X0J6"/>
<evidence type="ECO:0000256" key="3">
    <source>
        <dbReference type="ARBA" id="ARBA00010858"/>
    </source>
</evidence>
<keyword evidence="6 8" id="KW-1133">Transmembrane helix</keyword>
<feature type="transmembrane region" description="Helical" evidence="8">
    <location>
        <begin position="6"/>
        <end position="26"/>
    </location>
</feature>
<evidence type="ECO:0000256" key="5">
    <source>
        <dbReference type="ARBA" id="ARBA00022692"/>
    </source>
</evidence>
<comment type="similarity">
    <text evidence="3">Belongs to the oleosin family.</text>
</comment>
<name>A0A6A2X0J6_HIBSY</name>
<evidence type="ECO:0000256" key="2">
    <source>
        <dbReference type="ARBA" id="ARBA00004502"/>
    </source>
</evidence>
<dbReference type="Pfam" id="PF01277">
    <property type="entry name" value="Oleosin"/>
    <property type="match status" value="1"/>
</dbReference>
<gene>
    <name evidence="9" type="ORF">F3Y22_tig00112380pilonHSYRG00022</name>
</gene>
<dbReference type="GO" id="GO:0016020">
    <property type="term" value="C:membrane"/>
    <property type="evidence" value="ECO:0007669"/>
    <property type="project" value="UniProtKB-SubCell"/>
</dbReference>
<dbReference type="PANTHER" id="PTHR33203:SF4">
    <property type="entry name" value="F27J15.22"/>
    <property type="match status" value="1"/>
</dbReference>
<evidence type="ECO:0000256" key="6">
    <source>
        <dbReference type="ARBA" id="ARBA00022989"/>
    </source>
</evidence>
<feature type="transmembrane region" description="Helical" evidence="8">
    <location>
        <begin position="95"/>
        <end position="125"/>
    </location>
</feature>
<evidence type="ECO:0000256" key="1">
    <source>
        <dbReference type="ARBA" id="ARBA00004141"/>
    </source>
</evidence>
<organism evidence="9 10">
    <name type="scientific">Hibiscus syriacus</name>
    <name type="common">Rose of Sharon</name>
    <dbReference type="NCBI Taxonomy" id="106335"/>
    <lineage>
        <taxon>Eukaryota</taxon>
        <taxon>Viridiplantae</taxon>
        <taxon>Streptophyta</taxon>
        <taxon>Embryophyta</taxon>
        <taxon>Tracheophyta</taxon>
        <taxon>Spermatophyta</taxon>
        <taxon>Magnoliopsida</taxon>
        <taxon>eudicotyledons</taxon>
        <taxon>Gunneridae</taxon>
        <taxon>Pentapetalae</taxon>
        <taxon>rosids</taxon>
        <taxon>malvids</taxon>
        <taxon>Malvales</taxon>
        <taxon>Malvaceae</taxon>
        <taxon>Malvoideae</taxon>
        <taxon>Hibiscus</taxon>
    </lineage>
</organism>
<keyword evidence="10" id="KW-1185">Reference proteome</keyword>
<sequence length="165" mass="18273">MVSIHFSFYFISIPFTFSFNLPTMAAHRPSYRRRKSDTFLQKVKALAPDSGQLLGFIILFILASVLIILTGLAATAVILGFIFFMPLILVSSPVWFPIGAVLFVSIVGFLSSCSFGAVAVAVLLWPYRYANGTQPVESGTLDQRGKRIIDEKYNHAKQYGVKMIA</sequence>
<keyword evidence="4" id="KW-0551">Lipid droplet</keyword>
<evidence type="ECO:0000313" key="9">
    <source>
        <dbReference type="EMBL" id="KAE8667781.1"/>
    </source>
</evidence>
<dbReference type="GO" id="GO:0019915">
    <property type="term" value="P:lipid storage"/>
    <property type="evidence" value="ECO:0007669"/>
    <property type="project" value="TreeGrafter"/>
</dbReference>
<accession>A0A6A2X0J6</accession>
<dbReference type="GO" id="GO:0012511">
    <property type="term" value="C:monolayer-surrounded lipid storage body"/>
    <property type="evidence" value="ECO:0007669"/>
    <property type="project" value="InterPro"/>
</dbReference>
<protein>
    <recommendedName>
        <fullName evidence="11">Oleosin</fullName>
    </recommendedName>
</protein>
<dbReference type="EMBL" id="VEPZ02001566">
    <property type="protein sequence ID" value="KAE8667781.1"/>
    <property type="molecule type" value="Genomic_DNA"/>
</dbReference>
<keyword evidence="5 8" id="KW-0812">Transmembrane</keyword>
<comment type="subcellular location">
    <subcellularLocation>
        <location evidence="2">Lipid droplet</location>
    </subcellularLocation>
    <subcellularLocation>
        <location evidence="1">Membrane</location>
        <topology evidence="1">Multi-pass membrane protein</topology>
    </subcellularLocation>
</comment>
<dbReference type="InterPro" id="IPR000136">
    <property type="entry name" value="Oleosin"/>
</dbReference>
<dbReference type="GO" id="GO:0009791">
    <property type="term" value="P:post-embryonic development"/>
    <property type="evidence" value="ECO:0007669"/>
    <property type="project" value="UniProtKB-ARBA"/>
</dbReference>
<reference evidence="9" key="1">
    <citation type="submission" date="2019-09" db="EMBL/GenBank/DDBJ databases">
        <title>Draft genome information of white flower Hibiscus syriacus.</title>
        <authorList>
            <person name="Kim Y.-M."/>
        </authorList>
    </citation>
    <scope>NUCLEOTIDE SEQUENCE [LARGE SCALE GENOMIC DNA]</scope>
    <source>
        <strain evidence="9">YM2019G1</strain>
    </source>
</reference>
<feature type="transmembrane region" description="Helical" evidence="8">
    <location>
        <begin position="56"/>
        <end position="89"/>
    </location>
</feature>
<comment type="caution">
    <text evidence="9">The sequence shown here is derived from an EMBL/GenBank/DDBJ whole genome shotgun (WGS) entry which is preliminary data.</text>
</comment>
<dbReference type="GO" id="GO:0048608">
    <property type="term" value="P:reproductive structure development"/>
    <property type="evidence" value="ECO:0007669"/>
    <property type="project" value="UniProtKB-ARBA"/>
</dbReference>
<proteinExistence type="inferred from homology"/>
<dbReference type="PANTHER" id="PTHR33203">
    <property type="entry name" value="OLEOSIN"/>
    <property type="match status" value="1"/>
</dbReference>
<evidence type="ECO:0008006" key="11">
    <source>
        <dbReference type="Google" id="ProtNLM"/>
    </source>
</evidence>
<evidence type="ECO:0000256" key="4">
    <source>
        <dbReference type="ARBA" id="ARBA00022677"/>
    </source>
</evidence>